<evidence type="ECO:0000313" key="1">
    <source>
        <dbReference type="EMBL" id="TGE17605.1"/>
    </source>
</evidence>
<dbReference type="Pfam" id="PF19765">
    <property type="entry name" value="DUF6252"/>
    <property type="match status" value="1"/>
</dbReference>
<reference evidence="1 2" key="1">
    <citation type="submission" date="2019-04" db="EMBL/GenBank/DDBJ databases">
        <authorList>
            <person name="Feng G."/>
            <person name="Zhang J."/>
            <person name="Zhu H."/>
        </authorList>
    </citation>
    <scope>NUCLEOTIDE SEQUENCE [LARGE SCALE GENOMIC DNA]</scope>
    <source>
        <strain evidence="1 2">JCM 17223</strain>
    </source>
</reference>
<dbReference type="Proteomes" id="UP000297739">
    <property type="component" value="Unassembled WGS sequence"/>
</dbReference>
<proteinExistence type="predicted"/>
<keyword evidence="2" id="KW-1185">Reference proteome</keyword>
<gene>
    <name evidence="1" type="ORF">E5J99_07065</name>
</gene>
<dbReference type="EMBL" id="SRLD01000010">
    <property type="protein sequence ID" value="TGE17605.1"/>
    <property type="molecule type" value="Genomic_DNA"/>
</dbReference>
<name>A0A4Z0PQZ9_9BACT</name>
<protein>
    <submittedName>
        <fullName evidence="1">Uncharacterized protein</fullName>
    </submittedName>
</protein>
<comment type="caution">
    <text evidence="1">The sequence shown here is derived from an EMBL/GenBank/DDBJ whole genome shotgun (WGS) entry which is preliminary data.</text>
</comment>
<dbReference type="InterPro" id="IPR046219">
    <property type="entry name" value="DUF6252"/>
</dbReference>
<accession>A0A4Z0PQZ9</accession>
<sequence length="99" mass="10812">MTAFLCFALFRNKSIVLRNAFTPGNYLLKAVQSGSNGYYKDASGQYFTDDLQTGEVVITRIDTIQKIAAGTFRFSAAGISTASGQTVTITQGRFDVRLK</sequence>
<dbReference type="OrthoDB" id="881763at2"/>
<organism evidence="1 2">
    <name type="scientific">Hymenobacter elongatus</name>
    <dbReference type="NCBI Taxonomy" id="877208"/>
    <lineage>
        <taxon>Bacteria</taxon>
        <taxon>Pseudomonadati</taxon>
        <taxon>Bacteroidota</taxon>
        <taxon>Cytophagia</taxon>
        <taxon>Cytophagales</taxon>
        <taxon>Hymenobacteraceae</taxon>
        <taxon>Hymenobacter</taxon>
    </lineage>
</organism>
<dbReference type="RefSeq" id="WP_135497020.1">
    <property type="nucleotide sequence ID" value="NZ_SRLD01000010.1"/>
</dbReference>
<dbReference type="AlphaFoldDB" id="A0A4Z0PQZ9"/>
<evidence type="ECO:0000313" key="2">
    <source>
        <dbReference type="Proteomes" id="UP000297739"/>
    </source>
</evidence>